<feature type="region of interest" description="Disordered" evidence="1">
    <location>
        <begin position="69"/>
        <end position="133"/>
    </location>
</feature>
<name>A0A835YNV1_9STRA</name>
<proteinExistence type="predicted"/>
<feature type="compositionally biased region" description="Low complexity" evidence="1">
    <location>
        <begin position="315"/>
        <end position="327"/>
    </location>
</feature>
<reference evidence="2" key="1">
    <citation type="submission" date="2021-02" db="EMBL/GenBank/DDBJ databases">
        <title>First Annotated Genome of the Yellow-green Alga Tribonema minus.</title>
        <authorList>
            <person name="Mahan K.M."/>
        </authorList>
    </citation>
    <scope>NUCLEOTIDE SEQUENCE</scope>
    <source>
        <strain evidence="2">UTEX B ZZ1240</strain>
    </source>
</reference>
<sequence>MEQFPTSLSGSQESHTMYLYRRVPFDAGAAQLSIAAVDPFWQEGVALARNGGGDSGAALRAWVEDAFRASTESQRATRSASNTPRKAPAPANTPATAGMPPRRLSLSLSLGPRTPKKTPQKQRAVTPRKTPVKRSFVQGMLGRADGAARHRKTATEEVHAPLVKGGGGGGVGGFASCDILRGGATPHVGLRSTQELLRYAEWQHDEDCCAKQQQCSGPELPGAPASLLTINYIKLKYNKTVAAPASMSVTARARRSIQQRAQQTTREALRKSGCDGRRSRTRSAGRPVCVNARCGAQAAAAGVAGPQHRSPALRPPGQQQRQQRAGDGSSGRGAAQRKRPASCAERRRRRRCSRSSSRAAAAAARDSERSGSATVAIRTAAAVSGGAPS</sequence>
<dbReference type="Proteomes" id="UP000664859">
    <property type="component" value="Unassembled WGS sequence"/>
</dbReference>
<feature type="region of interest" description="Disordered" evidence="1">
    <location>
        <begin position="253"/>
        <end position="282"/>
    </location>
</feature>
<accession>A0A835YNV1</accession>
<keyword evidence="3" id="KW-1185">Reference proteome</keyword>
<organism evidence="2 3">
    <name type="scientific">Tribonema minus</name>
    <dbReference type="NCBI Taxonomy" id="303371"/>
    <lineage>
        <taxon>Eukaryota</taxon>
        <taxon>Sar</taxon>
        <taxon>Stramenopiles</taxon>
        <taxon>Ochrophyta</taxon>
        <taxon>PX clade</taxon>
        <taxon>Xanthophyceae</taxon>
        <taxon>Tribonematales</taxon>
        <taxon>Tribonemataceae</taxon>
        <taxon>Tribonema</taxon>
    </lineage>
</organism>
<gene>
    <name evidence="2" type="ORF">JKP88DRAFT_264875</name>
</gene>
<feature type="region of interest" description="Disordered" evidence="1">
    <location>
        <begin position="301"/>
        <end position="375"/>
    </location>
</feature>
<evidence type="ECO:0000313" key="3">
    <source>
        <dbReference type="Proteomes" id="UP000664859"/>
    </source>
</evidence>
<comment type="caution">
    <text evidence="2">The sequence shown here is derived from an EMBL/GenBank/DDBJ whole genome shotgun (WGS) entry which is preliminary data.</text>
</comment>
<feature type="compositionally biased region" description="Basic and acidic residues" evidence="1">
    <location>
        <begin position="267"/>
        <end position="278"/>
    </location>
</feature>
<evidence type="ECO:0000313" key="2">
    <source>
        <dbReference type="EMBL" id="KAG5177943.1"/>
    </source>
</evidence>
<evidence type="ECO:0000256" key="1">
    <source>
        <dbReference type="SAM" id="MobiDB-lite"/>
    </source>
</evidence>
<dbReference type="EMBL" id="JAFCMP010000520">
    <property type="protein sequence ID" value="KAG5177943.1"/>
    <property type="molecule type" value="Genomic_DNA"/>
</dbReference>
<protein>
    <submittedName>
        <fullName evidence="2">Uncharacterized protein</fullName>
    </submittedName>
</protein>
<feature type="compositionally biased region" description="Polar residues" evidence="1">
    <location>
        <begin position="70"/>
        <end position="82"/>
    </location>
</feature>
<feature type="compositionally biased region" description="Low complexity" evidence="1">
    <location>
        <begin position="83"/>
        <end position="113"/>
    </location>
</feature>
<feature type="compositionally biased region" description="Basic residues" evidence="1">
    <location>
        <begin position="335"/>
        <end position="353"/>
    </location>
</feature>
<dbReference type="AlphaFoldDB" id="A0A835YNV1"/>
<feature type="compositionally biased region" description="Low complexity" evidence="1">
    <location>
        <begin position="354"/>
        <end position="364"/>
    </location>
</feature>